<organism evidence="1 2">
    <name type="scientific">Champsocephalus gunnari</name>
    <name type="common">Mackerel icefish</name>
    <dbReference type="NCBI Taxonomy" id="52237"/>
    <lineage>
        <taxon>Eukaryota</taxon>
        <taxon>Metazoa</taxon>
        <taxon>Chordata</taxon>
        <taxon>Craniata</taxon>
        <taxon>Vertebrata</taxon>
        <taxon>Euteleostomi</taxon>
        <taxon>Actinopterygii</taxon>
        <taxon>Neopterygii</taxon>
        <taxon>Teleostei</taxon>
        <taxon>Neoteleostei</taxon>
        <taxon>Acanthomorphata</taxon>
        <taxon>Eupercaria</taxon>
        <taxon>Perciformes</taxon>
        <taxon>Notothenioidei</taxon>
        <taxon>Channichthyidae</taxon>
        <taxon>Champsocephalus</taxon>
    </lineage>
</organism>
<name>A0AAN8HJH7_CHAGU</name>
<evidence type="ECO:0000313" key="2">
    <source>
        <dbReference type="Proteomes" id="UP001331515"/>
    </source>
</evidence>
<dbReference type="AlphaFoldDB" id="A0AAN8HJH7"/>
<proteinExistence type="predicted"/>
<dbReference type="EMBL" id="JAURVH010001525">
    <property type="protein sequence ID" value="KAK5917632.1"/>
    <property type="molecule type" value="Genomic_DNA"/>
</dbReference>
<dbReference type="Proteomes" id="UP001331515">
    <property type="component" value="Unassembled WGS sequence"/>
</dbReference>
<sequence>MSPDRTDEPKLHRYLRPVTGSGEEDLMIDFYVKHEIALVKHSHVQLRNNNSYFWSDSSFPYDAETFPRTFHVTLKRFHDVTFRVL</sequence>
<accession>A0AAN8HJH7</accession>
<comment type="caution">
    <text evidence="1">The sequence shown here is derived from an EMBL/GenBank/DDBJ whole genome shotgun (WGS) entry which is preliminary data.</text>
</comment>
<keyword evidence="2" id="KW-1185">Reference proteome</keyword>
<evidence type="ECO:0000313" key="1">
    <source>
        <dbReference type="EMBL" id="KAK5917632.1"/>
    </source>
</evidence>
<gene>
    <name evidence="1" type="ORF">CgunFtcFv8_002462</name>
</gene>
<reference evidence="1 2" key="1">
    <citation type="journal article" date="2023" name="Mol. Biol. Evol.">
        <title>Genomics of Secondarily Temperate Adaptation in the Only Non-Antarctic Icefish.</title>
        <authorList>
            <person name="Rivera-Colon A.G."/>
            <person name="Rayamajhi N."/>
            <person name="Minhas B.F."/>
            <person name="Madrigal G."/>
            <person name="Bilyk K.T."/>
            <person name="Yoon V."/>
            <person name="Hune M."/>
            <person name="Gregory S."/>
            <person name="Cheng C.H.C."/>
            <person name="Catchen J.M."/>
        </authorList>
    </citation>
    <scope>NUCLEOTIDE SEQUENCE [LARGE SCALE GENOMIC DNA]</scope>
    <source>
        <tissue evidence="1">White muscle</tissue>
    </source>
</reference>
<protein>
    <submittedName>
        <fullName evidence="1">Uncharacterized protein</fullName>
    </submittedName>
</protein>